<dbReference type="InterPro" id="IPR008901">
    <property type="entry name" value="ACER"/>
</dbReference>
<accession>A0A443HS50</accession>
<feature type="binding site" evidence="7">
    <location>
        <position position="21"/>
    </location>
    <ligand>
        <name>Ca(2+)</name>
        <dbReference type="ChEBI" id="CHEBI:29108"/>
    </ligand>
</feature>
<comment type="subcellular location">
    <subcellularLocation>
        <location evidence="1">Membrane</location>
        <topology evidence="1">Multi-pass membrane protein</topology>
    </subcellularLocation>
</comment>
<dbReference type="Pfam" id="PF05875">
    <property type="entry name" value="Ceramidase"/>
    <property type="match status" value="1"/>
</dbReference>
<proteinExistence type="inferred from homology"/>
<feature type="binding site" evidence="8">
    <location>
        <position position="225"/>
    </location>
    <ligand>
        <name>Zn(2+)</name>
        <dbReference type="ChEBI" id="CHEBI:29105"/>
        <note>catalytic</note>
    </ligand>
</feature>
<organism evidence="10 11">
    <name type="scientific">Byssochlamys spectabilis</name>
    <name type="common">Paecilomyces variotii</name>
    <dbReference type="NCBI Taxonomy" id="264951"/>
    <lineage>
        <taxon>Eukaryota</taxon>
        <taxon>Fungi</taxon>
        <taxon>Dikarya</taxon>
        <taxon>Ascomycota</taxon>
        <taxon>Pezizomycotina</taxon>
        <taxon>Eurotiomycetes</taxon>
        <taxon>Eurotiomycetidae</taxon>
        <taxon>Eurotiales</taxon>
        <taxon>Thermoascaceae</taxon>
        <taxon>Paecilomyces</taxon>
    </lineage>
</organism>
<evidence type="ECO:0000256" key="3">
    <source>
        <dbReference type="ARBA" id="ARBA00022692"/>
    </source>
</evidence>
<feature type="transmembrane region" description="Helical" evidence="9">
    <location>
        <begin position="177"/>
        <end position="195"/>
    </location>
</feature>
<dbReference type="VEuPathDB" id="FungiDB:C8Q69DRAFT_299944"/>
<comment type="similarity">
    <text evidence="2">Belongs to the alkaline ceramidase family.</text>
</comment>
<keyword evidence="7" id="KW-0479">Metal-binding</keyword>
<keyword evidence="8" id="KW-0862">Zinc</keyword>
<name>A0A443HS50_BYSSP</name>
<dbReference type="PANTHER" id="PTHR46187:SF1">
    <property type="entry name" value="ALKALINE PHYTOCERAMIDASE"/>
    <property type="match status" value="1"/>
</dbReference>
<dbReference type="GO" id="GO:0016811">
    <property type="term" value="F:hydrolase activity, acting on carbon-nitrogen (but not peptide) bonds, in linear amides"/>
    <property type="evidence" value="ECO:0007669"/>
    <property type="project" value="InterPro"/>
</dbReference>
<dbReference type="GO" id="GO:0046513">
    <property type="term" value="P:ceramide biosynthetic process"/>
    <property type="evidence" value="ECO:0007669"/>
    <property type="project" value="TreeGrafter"/>
</dbReference>
<keyword evidence="6 9" id="KW-0472">Membrane</keyword>
<keyword evidence="7" id="KW-0106">Calcium</keyword>
<evidence type="ECO:0000256" key="6">
    <source>
        <dbReference type="ARBA" id="ARBA00023136"/>
    </source>
</evidence>
<feature type="transmembrane region" description="Helical" evidence="9">
    <location>
        <begin position="29"/>
        <end position="48"/>
    </location>
</feature>
<evidence type="ECO:0000256" key="4">
    <source>
        <dbReference type="ARBA" id="ARBA00022801"/>
    </source>
</evidence>
<feature type="binding site" evidence="7">
    <location>
        <position position="32"/>
    </location>
    <ligand>
        <name>Ca(2+)</name>
        <dbReference type="ChEBI" id="CHEBI:29108"/>
    </ligand>
</feature>
<keyword evidence="5 9" id="KW-1133">Transmembrane helix</keyword>
<dbReference type="AlphaFoldDB" id="A0A443HS50"/>
<dbReference type="Proteomes" id="UP000283841">
    <property type="component" value="Unassembled WGS sequence"/>
</dbReference>
<feature type="binding site" evidence="8">
    <location>
        <position position="221"/>
    </location>
    <ligand>
        <name>Zn(2+)</name>
        <dbReference type="ChEBI" id="CHEBI:29105"/>
        <note>catalytic</note>
    </ligand>
</feature>
<comment type="caution">
    <text evidence="10">The sequence shown here is derived from an EMBL/GenBank/DDBJ whole genome shotgun (WGS) entry which is preliminary data.</text>
</comment>
<gene>
    <name evidence="10" type="ORF">C8Q69DRAFT_299944</name>
</gene>
<dbReference type="GO" id="GO:0046872">
    <property type="term" value="F:metal ion binding"/>
    <property type="evidence" value="ECO:0007669"/>
    <property type="project" value="UniProtKB-KW"/>
</dbReference>
<dbReference type="EMBL" id="RCNU01000007">
    <property type="protein sequence ID" value="RWQ94652.1"/>
    <property type="molecule type" value="Genomic_DNA"/>
</dbReference>
<dbReference type="RefSeq" id="XP_028484297.1">
    <property type="nucleotide sequence ID" value="XM_028627133.1"/>
</dbReference>
<keyword evidence="4" id="KW-0378">Hydrolase</keyword>
<evidence type="ECO:0000256" key="5">
    <source>
        <dbReference type="ARBA" id="ARBA00022989"/>
    </source>
</evidence>
<protein>
    <submittedName>
        <fullName evidence="10">Ceramidase</fullName>
    </submittedName>
</protein>
<evidence type="ECO:0000256" key="7">
    <source>
        <dbReference type="PIRSR" id="PIRSR608901-1"/>
    </source>
</evidence>
<evidence type="ECO:0000256" key="2">
    <source>
        <dbReference type="ARBA" id="ARBA00009780"/>
    </source>
</evidence>
<feature type="transmembrane region" description="Helical" evidence="9">
    <location>
        <begin position="222"/>
        <end position="242"/>
    </location>
</feature>
<comment type="cofactor">
    <cofactor evidence="8">
        <name>Zn(2+)</name>
        <dbReference type="ChEBI" id="CHEBI:29105"/>
    </cofactor>
</comment>
<keyword evidence="11" id="KW-1185">Reference proteome</keyword>
<feature type="transmembrane region" description="Helical" evidence="9">
    <location>
        <begin position="115"/>
        <end position="134"/>
    </location>
</feature>
<feature type="transmembrane region" description="Helical" evidence="9">
    <location>
        <begin position="64"/>
        <end position="83"/>
    </location>
</feature>
<feature type="transmembrane region" description="Helical" evidence="9">
    <location>
        <begin position="140"/>
        <end position="156"/>
    </location>
</feature>
<dbReference type="GO" id="GO:0005789">
    <property type="term" value="C:endoplasmic reticulum membrane"/>
    <property type="evidence" value="ECO:0007669"/>
    <property type="project" value="TreeGrafter"/>
</dbReference>
<feature type="binding site" evidence="8">
    <location>
        <position position="80"/>
    </location>
    <ligand>
        <name>Zn(2+)</name>
        <dbReference type="ChEBI" id="CHEBI:29105"/>
        <note>catalytic</note>
    </ligand>
</feature>
<evidence type="ECO:0000313" key="11">
    <source>
        <dbReference type="Proteomes" id="UP000283841"/>
    </source>
</evidence>
<sequence>MGVQDVTPFWGEQTSYLNFCEEDYAITRYIAEFINTLSSLIYIVYGIYGLRKVSGKPGAGLRSLVYYGLMGVGVCSGAYHLSLKYHTQMSDELSMHLTTAPLLHRVLTFGKSQRYTNVLGAIMSVAWLVGFIIHATMDEFLLHAVSFAVSVYIIGIKTSRLLSERVRNPVYRAKAQGMARFGVLAASCGYIVWLIDRWVCDSLIKMRGVVGLPLAFLFELHGWWHVLTCIGAYTFIALVDYITTEDVDKDPVELLAWPSSWAAESVFAPKKHLKDL</sequence>
<reference evidence="10 11" key="1">
    <citation type="journal article" date="2018" name="Front. Microbiol.">
        <title>Genomic and genetic insights into a cosmopolitan fungus, Paecilomyces variotii (Eurotiales).</title>
        <authorList>
            <person name="Urquhart A.S."/>
            <person name="Mondo S.J."/>
            <person name="Makela M.R."/>
            <person name="Hane J.K."/>
            <person name="Wiebenga A."/>
            <person name="He G."/>
            <person name="Mihaltcheva S."/>
            <person name="Pangilinan J."/>
            <person name="Lipzen A."/>
            <person name="Barry K."/>
            <person name="de Vries R.P."/>
            <person name="Grigoriev I.V."/>
            <person name="Idnurm A."/>
        </authorList>
    </citation>
    <scope>NUCLEOTIDE SEQUENCE [LARGE SCALE GENOMIC DNA]</scope>
    <source>
        <strain evidence="10 11">CBS 101075</strain>
    </source>
</reference>
<dbReference type="STRING" id="264951.A0A443HS50"/>
<evidence type="ECO:0000256" key="9">
    <source>
        <dbReference type="SAM" id="Phobius"/>
    </source>
</evidence>
<evidence type="ECO:0000256" key="8">
    <source>
        <dbReference type="PIRSR" id="PIRSR608901-2"/>
    </source>
</evidence>
<keyword evidence="3 9" id="KW-0812">Transmembrane</keyword>
<dbReference type="PANTHER" id="PTHR46187">
    <property type="entry name" value="ALKALINE CERAMIDASE 3"/>
    <property type="match status" value="1"/>
</dbReference>
<dbReference type="GO" id="GO:0046514">
    <property type="term" value="P:ceramide catabolic process"/>
    <property type="evidence" value="ECO:0007669"/>
    <property type="project" value="TreeGrafter"/>
</dbReference>
<evidence type="ECO:0000313" key="10">
    <source>
        <dbReference type="EMBL" id="RWQ94652.1"/>
    </source>
</evidence>
<evidence type="ECO:0000256" key="1">
    <source>
        <dbReference type="ARBA" id="ARBA00004141"/>
    </source>
</evidence>
<dbReference type="GeneID" id="39596410"/>